<proteinExistence type="predicted"/>
<dbReference type="GO" id="GO:0000976">
    <property type="term" value="F:transcription cis-regulatory region binding"/>
    <property type="evidence" value="ECO:0007669"/>
    <property type="project" value="TreeGrafter"/>
</dbReference>
<dbReference type="PROSITE" id="PS50977">
    <property type="entry name" value="HTH_TETR_2"/>
    <property type="match status" value="1"/>
</dbReference>
<dbReference type="Proteomes" id="UP001055460">
    <property type="component" value="Chromosome"/>
</dbReference>
<evidence type="ECO:0000256" key="1">
    <source>
        <dbReference type="ARBA" id="ARBA00023125"/>
    </source>
</evidence>
<dbReference type="Pfam" id="PF21351">
    <property type="entry name" value="TetR_C_41"/>
    <property type="match status" value="1"/>
</dbReference>
<evidence type="ECO:0000313" key="5">
    <source>
        <dbReference type="Proteomes" id="UP001055460"/>
    </source>
</evidence>
<name>A0A9Q8Y872_ENSAD</name>
<accession>A0A9Q8Y872</accession>
<dbReference type="InterPro" id="IPR049484">
    <property type="entry name" value="Rv0078-like_C"/>
</dbReference>
<gene>
    <name evidence="4" type="ORF">NE863_16285</name>
</gene>
<dbReference type="RefSeq" id="WP_090295324.1">
    <property type="nucleotide sequence ID" value="NZ_CAXURO020000001.1"/>
</dbReference>
<sequence length="198" mass="21596">MTRRARSDMIAETKAKLIAAAREAFRQRGYAETSMDDFTALAGLTRGALYHHFGDKKGLLRAVVETLDGEMDARLDAASATPEPWDGFVRRCRLYLEMALEPEIRQIVLKDAPAVLGASVLEPSRRQCLASFATRLSAMIAAGVVRPGNAETLARLINGALSDAALWIAEAEDPAMRLTSARDNLDLLLSGLKIEPRT</sequence>
<feature type="DNA-binding region" description="H-T-H motif" evidence="2">
    <location>
        <begin position="34"/>
        <end position="53"/>
    </location>
</feature>
<dbReference type="AlphaFoldDB" id="A0A9Q8Y872"/>
<keyword evidence="1 2" id="KW-0238">DNA-binding</keyword>
<dbReference type="SUPFAM" id="SSF46689">
    <property type="entry name" value="Homeodomain-like"/>
    <property type="match status" value="1"/>
</dbReference>
<dbReference type="Gene3D" id="1.10.357.10">
    <property type="entry name" value="Tetracycline Repressor, domain 2"/>
    <property type="match status" value="1"/>
</dbReference>
<dbReference type="OrthoDB" id="9805134at2"/>
<dbReference type="PANTHER" id="PTHR30055">
    <property type="entry name" value="HTH-TYPE TRANSCRIPTIONAL REGULATOR RUTR"/>
    <property type="match status" value="1"/>
</dbReference>
<feature type="domain" description="HTH tetR-type" evidence="3">
    <location>
        <begin position="11"/>
        <end position="71"/>
    </location>
</feature>
<protein>
    <submittedName>
        <fullName evidence="4">TetR/AcrR family transcriptional regulator</fullName>
    </submittedName>
</protein>
<reference evidence="4" key="1">
    <citation type="submission" date="2022-06" db="EMBL/GenBank/DDBJ databases">
        <title>Physiological and biochemical characterization and genomic elucidation of a strain of the genus Ensifer adhaerens M8 that combines arsenic oxidation and chromium reduction.</title>
        <authorList>
            <person name="Li X."/>
            <person name="Yu c."/>
        </authorList>
    </citation>
    <scope>NUCLEOTIDE SEQUENCE</scope>
    <source>
        <strain evidence="4">M8</strain>
    </source>
</reference>
<evidence type="ECO:0000313" key="4">
    <source>
        <dbReference type="EMBL" id="USJ22834.1"/>
    </source>
</evidence>
<dbReference type="InterPro" id="IPR009057">
    <property type="entry name" value="Homeodomain-like_sf"/>
</dbReference>
<organism evidence="4 5">
    <name type="scientific">Ensifer adhaerens</name>
    <name type="common">Sinorhizobium morelense</name>
    <dbReference type="NCBI Taxonomy" id="106592"/>
    <lineage>
        <taxon>Bacteria</taxon>
        <taxon>Pseudomonadati</taxon>
        <taxon>Pseudomonadota</taxon>
        <taxon>Alphaproteobacteria</taxon>
        <taxon>Hyphomicrobiales</taxon>
        <taxon>Rhizobiaceae</taxon>
        <taxon>Sinorhizobium/Ensifer group</taxon>
        <taxon>Ensifer</taxon>
    </lineage>
</organism>
<dbReference type="PRINTS" id="PR00455">
    <property type="entry name" value="HTHTETR"/>
</dbReference>
<dbReference type="EMBL" id="CP098807">
    <property type="protein sequence ID" value="USJ22834.1"/>
    <property type="molecule type" value="Genomic_DNA"/>
</dbReference>
<dbReference type="InterPro" id="IPR050109">
    <property type="entry name" value="HTH-type_TetR-like_transc_reg"/>
</dbReference>
<evidence type="ECO:0000259" key="3">
    <source>
        <dbReference type="PROSITE" id="PS50977"/>
    </source>
</evidence>
<evidence type="ECO:0000256" key="2">
    <source>
        <dbReference type="PROSITE-ProRule" id="PRU00335"/>
    </source>
</evidence>
<dbReference type="GO" id="GO:0003700">
    <property type="term" value="F:DNA-binding transcription factor activity"/>
    <property type="evidence" value="ECO:0007669"/>
    <property type="project" value="TreeGrafter"/>
</dbReference>
<dbReference type="Pfam" id="PF00440">
    <property type="entry name" value="TetR_N"/>
    <property type="match status" value="1"/>
</dbReference>
<dbReference type="PANTHER" id="PTHR30055:SF223">
    <property type="entry name" value="HTH-TYPE TRANSCRIPTIONAL REGULATOR UIDR"/>
    <property type="match status" value="1"/>
</dbReference>
<dbReference type="InterPro" id="IPR001647">
    <property type="entry name" value="HTH_TetR"/>
</dbReference>